<gene>
    <name evidence="1" type="ORF">KY290_020418</name>
</gene>
<comment type="caution">
    <text evidence="1">The sequence shown here is derived from an EMBL/GenBank/DDBJ whole genome shotgun (WGS) entry which is preliminary data.</text>
</comment>
<evidence type="ECO:0000313" key="2">
    <source>
        <dbReference type="Proteomes" id="UP000826656"/>
    </source>
</evidence>
<proteinExistence type="predicted"/>
<name>A0ABQ7V1P2_SOLTU</name>
<evidence type="ECO:0000313" key="1">
    <source>
        <dbReference type="EMBL" id="KAH0756925.1"/>
    </source>
</evidence>
<sequence>MGTCFVYYIKGGQWDSISTPAQACWMLRKNEPYKANIYTVLAPTIRVPWEYLLFSNPARPKARFTLWLQMHGREHLYVTCPFARDVVDRLPNWIHQQSLTGNTWEQFMTGVIQRAKGKSQQAQIFKMIYTEFVHGIWIERNMRIFEKQHRHWEAIARDIACICSVYNTEFSP</sequence>
<organism evidence="1 2">
    <name type="scientific">Solanum tuberosum</name>
    <name type="common">Potato</name>
    <dbReference type="NCBI Taxonomy" id="4113"/>
    <lineage>
        <taxon>Eukaryota</taxon>
        <taxon>Viridiplantae</taxon>
        <taxon>Streptophyta</taxon>
        <taxon>Embryophyta</taxon>
        <taxon>Tracheophyta</taxon>
        <taxon>Spermatophyta</taxon>
        <taxon>Magnoliopsida</taxon>
        <taxon>eudicotyledons</taxon>
        <taxon>Gunneridae</taxon>
        <taxon>Pentapetalae</taxon>
        <taxon>asterids</taxon>
        <taxon>lamiids</taxon>
        <taxon>Solanales</taxon>
        <taxon>Solanaceae</taxon>
        <taxon>Solanoideae</taxon>
        <taxon>Solaneae</taxon>
        <taxon>Solanum</taxon>
    </lineage>
</organism>
<keyword evidence="2" id="KW-1185">Reference proteome</keyword>
<accession>A0ABQ7V1P2</accession>
<reference evidence="1 2" key="1">
    <citation type="journal article" date="2021" name="bioRxiv">
        <title>Chromosome-scale and haplotype-resolved genome assembly of a tetraploid potato cultivar.</title>
        <authorList>
            <person name="Sun H."/>
            <person name="Jiao W.-B."/>
            <person name="Krause K."/>
            <person name="Campoy J.A."/>
            <person name="Goel M."/>
            <person name="Folz-Donahue K."/>
            <person name="Kukat C."/>
            <person name="Huettel B."/>
            <person name="Schneeberger K."/>
        </authorList>
    </citation>
    <scope>NUCLEOTIDE SEQUENCE [LARGE SCALE GENOMIC DNA]</scope>
    <source>
        <strain evidence="1">SolTubOtavaFocal</strain>
        <tissue evidence="1">Leaves</tissue>
    </source>
</reference>
<dbReference type="Proteomes" id="UP000826656">
    <property type="component" value="Unassembled WGS sequence"/>
</dbReference>
<protein>
    <submittedName>
        <fullName evidence="1">Uncharacterized protein</fullName>
    </submittedName>
</protein>
<dbReference type="EMBL" id="JAIVGD010000015">
    <property type="protein sequence ID" value="KAH0756925.1"/>
    <property type="molecule type" value="Genomic_DNA"/>
</dbReference>